<gene>
    <name evidence="2" type="ORF">AKJ37_05440</name>
</gene>
<feature type="domain" description="4Fe-4S ferredoxin-type" evidence="1">
    <location>
        <begin position="222"/>
        <end position="252"/>
    </location>
</feature>
<dbReference type="PANTHER" id="PTHR40447:SF1">
    <property type="entry name" value="ANAEROBIC SULFITE REDUCTASE SUBUNIT A"/>
    <property type="match status" value="1"/>
</dbReference>
<dbReference type="PROSITE" id="PS51379">
    <property type="entry name" value="4FE4S_FER_2"/>
    <property type="match status" value="2"/>
</dbReference>
<dbReference type="PROSITE" id="PS00198">
    <property type="entry name" value="4FE4S_FER_1"/>
    <property type="match status" value="2"/>
</dbReference>
<dbReference type="InterPro" id="IPR017900">
    <property type="entry name" value="4Fe4S_Fe_S_CS"/>
</dbReference>
<dbReference type="SUPFAM" id="SSF46548">
    <property type="entry name" value="alpha-helical ferredoxin"/>
    <property type="match status" value="1"/>
</dbReference>
<evidence type="ECO:0000259" key="1">
    <source>
        <dbReference type="PROSITE" id="PS51379"/>
    </source>
</evidence>
<dbReference type="EMBL" id="LHXR01000087">
    <property type="protein sequence ID" value="KXA96357.1"/>
    <property type="molecule type" value="Genomic_DNA"/>
</dbReference>
<dbReference type="Gene3D" id="1.10.1060.10">
    <property type="entry name" value="Alpha-helical ferredoxin"/>
    <property type="match status" value="1"/>
</dbReference>
<dbReference type="AlphaFoldDB" id="A0A133UQE7"/>
<dbReference type="Pfam" id="PF17179">
    <property type="entry name" value="Fer4_22"/>
    <property type="match status" value="1"/>
</dbReference>
<organism evidence="2 3">
    <name type="scientific">candidate division MSBL1 archaeon SCGC-AAA259I09</name>
    <dbReference type="NCBI Taxonomy" id="1698267"/>
    <lineage>
        <taxon>Archaea</taxon>
        <taxon>Methanobacteriati</taxon>
        <taxon>Methanobacteriota</taxon>
        <taxon>candidate division MSBL1</taxon>
    </lineage>
</organism>
<comment type="caution">
    <text evidence="2">The sequence shown here is derived from an EMBL/GenBank/DDBJ whole genome shotgun (WGS) entry which is preliminary data.</text>
</comment>
<dbReference type="Proteomes" id="UP000070463">
    <property type="component" value="Unassembled WGS sequence"/>
</dbReference>
<dbReference type="GO" id="GO:0051536">
    <property type="term" value="F:iron-sulfur cluster binding"/>
    <property type="evidence" value="ECO:0007669"/>
    <property type="project" value="InterPro"/>
</dbReference>
<evidence type="ECO:0000313" key="3">
    <source>
        <dbReference type="Proteomes" id="UP000070463"/>
    </source>
</evidence>
<dbReference type="InterPro" id="IPR017896">
    <property type="entry name" value="4Fe4S_Fe-S-bd"/>
</dbReference>
<feature type="domain" description="4Fe-4S ferredoxin-type" evidence="1">
    <location>
        <begin position="299"/>
        <end position="331"/>
    </location>
</feature>
<dbReference type="InterPro" id="IPR009051">
    <property type="entry name" value="Helical_ferredxn"/>
</dbReference>
<keyword evidence="3" id="KW-1185">Reference proteome</keyword>
<accession>A0A133UQE7</accession>
<dbReference type="GO" id="GO:0016491">
    <property type="term" value="F:oxidoreductase activity"/>
    <property type="evidence" value="ECO:0007669"/>
    <property type="project" value="UniProtKB-ARBA"/>
</dbReference>
<sequence>MTVEENWMKLRHDNLNDFLSGLREKAKLIIPRKKEGDWKWETYQGSDVVRDFPPSLIDESVKKFFFPKRRPIGEFETDEEWSLSPVDRPEEKRIIMGIHPCDMAGIEYMDQVFLESDKKDELYAAERDRTVLIGMYCDEMEENCHCTDRNITPQTSESMDIVFTTTEDGYLLNSISEEGKEVLESVSMYLNKTDEKPEEEEWPEGKYEVAPPEELLNSYNDEIWEEFADICLTCGACTFACPTCTCFLVTDEKHDGEGERVTVWDSCQFSSYSKMSSGHNPREMNSDRIRNRVLDKFAYSYERHGEISCTGCGRCVNVCPLDRSFPQIASTISEKIMNSKNSASQELSKGGINYS</sequence>
<proteinExistence type="predicted"/>
<protein>
    <recommendedName>
        <fullName evidence="1">4Fe-4S ferredoxin-type domain-containing protein</fullName>
    </recommendedName>
</protein>
<dbReference type="PANTHER" id="PTHR40447">
    <property type="entry name" value="ANAEROBIC SULFITE REDUCTASE SUBUNIT A"/>
    <property type="match status" value="1"/>
</dbReference>
<reference evidence="2 3" key="1">
    <citation type="journal article" date="2016" name="Sci. Rep.">
        <title>Metabolic traits of an uncultured archaeal lineage -MSBL1- from brine pools of the Red Sea.</title>
        <authorList>
            <person name="Mwirichia R."/>
            <person name="Alam I."/>
            <person name="Rashid M."/>
            <person name="Vinu M."/>
            <person name="Ba-Alawi W."/>
            <person name="Anthony Kamau A."/>
            <person name="Kamanda Ngugi D."/>
            <person name="Goker M."/>
            <person name="Klenk H.P."/>
            <person name="Bajic V."/>
            <person name="Stingl U."/>
        </authorList>
    </citation>
    <scope>NUCLEOTIDE SEQUENCE [LARGE SCALE GENOMIC DNA]</scope>
    <source>
        <strain evidence="2">SCGC-AAA259I09</strain>
    </source>
</reference>
<name>A0A133UQE7_9EURY</name>
<evidence type="ECO:0000313" key="2">
    <source>
        <dbReference type="EMBL" id="KXA96357.1"/>
    </source>
</evidence>